<dbReference type="EMBL" id="FCOX02000004">
    <property type="protein sequence ID" value="SAK52949.1"/>
    <property type="molecule type" value="Genomic_DNA"/>
</dbReference>
<dbReference type="Proteomes" id="UP000071859">
    <property type="component" value="Unassembled WGS sequence"/>
</dbReference>
<keyword evidence="2" id="KW-1185">Reference proteome</keyword>
<protein>
    <submittedName>
        <fullName evidence="1">Uncharacterized protein</fullName>
    </submittedName>
</protein>
<comment type="caution">
    <text evidence="1">The sequence shown here is derived from an EMBL/GenBank/DDBJ whole genome shotgun (WGS) entry which is preliminary data.</text>
</comment>
<dbReference type="AlphaFoldDB" id="A0A158A5G0"/>
<accession>A0A158A5G0</accession>
<sequence>MNAIPQPKTHQIVDRINALQAASPRFIDPSEISPRSREWRAIRHDIDQLMRVDACAAWELTGSWRGLAGDVEGAEAAFRNSVALGLTDVGRENWMIMRLNLGLFSEAQALYRALGTPSKRDLVAIARYGFLAGAIGRTAELIEETRAAGFAWNDEWAEQVMTARRIMVETDVTDQQAGRLLDCAGTVLRRHGFRPVVVPRVLYVEDICRSVNYSLRIPLPWQQAHDMKHEVIREEGRQGALAAFAFYVTINGESL</sequence>
<reference evidence="1" key="1">
    <citation type="submission" date="2016-01" db="EMBL/GenBank/DDBJ databases">
        <authorList>
            <person name="Peeters C."/>
        </authorList>
    </citation>
    <scope>NUCLEOTIDE SEQUENCE</scope>
    <source>
        <strain evidence="1">LMG 29321</strain>
    </source>
</reference>
<evidence type="ECO:0000313" key="1">
    <source>
        <dbReference type="EMBL" id="SAK52949.1"/>
    </source>
</evidence>
<name>A0A158A5G0_9BURK</name>
<gene>
    <name evidence="1" type="ORF">AWB78_01276</name>
</gene>
<proteinExistence type="predicted"/>
<dbReference type="OrthoDB" id="9006083at2"/>
<dbReference type="RefSeq" id="WP_062603265.1">
    <property type="nucleotide sequence ID" value="NZ_FCOX02000004.1"/>
</dbReference>
<organism evidence="1 2">
    <name type="scientific">Caballeronia calidae</name>
    <dbReference type="NCBI Taxonomy" id="1777139"/>
    <lineage>
        <taxon>Bacteria</taxon>
        <taxon>Pseudomonadati</taxon>
        <taxon>Pseudomonadota</taxon>
        <taxon>Betaproteobacteria</taxon>
        <taxon>Burkholderiales</taxon>
        <taxon>Burkholderiaceae</taxon>
        <taxon>Caballeronia</taxon>
    </lineage>
</organism>
<evidence type="ECO:0000313" key="2">
    <source>
        <dbReference type="Proteomes" id="UP000071859"/>
    </source>
</evidence>